<evidence type="ECO:0000259" key="1">
    <source>
        <dbReference type="Pfam" id="PF00534"/>
    </source>
</evidence>
<sequence>MPPLNVLMVTSDANILRQGTAARSIIEEYSRLAKRLVVIVINRGSDHYQPQKVSDSLWIFPTNAQLWFLAPWIAHRIARRELFFQGKLQVDLLSAHDPLLAGLTAFLIARSFQKPLNIVIEENIFSSHYEESSILNEVRSYFGRVVLRRASSVLAASENIRASLADISAAVADRTIVAPTFIDVDSFQREPVKVNLAAKYPQFKYILLTSAPLSPSQNLSLAISAFRTIDTQYPHAGLIIVGEGSQRKKLALLAAQLGVGGKVIFEKWNANMNSYYKTAHVVLFTSRNEEYGQSISAAAACGAAIVSTRIGMAPAIIEHGISGFLCDASDPACFITSVMKMIKDPALRERIKVNVAQFLEKHVGTSREESLSRLRESWNKAVEHDLHSANAVFGAR</sequence>
<dbReference type="PANTHER" id="PTHR45947">
    <property type="entry name" value="SULFOQUINOVOSYL TRANSFERASE SQD2"/>
    <property type="match status" value="1"/>
</dbReference>
<protein>
    <recommendedName>
        <fullName evidence="5">Glycosyl transferase family 1 domain-containing protein</fullName>
    </recommendedName>
</protein>
<dbReference type="EMBL" id="MHNK01000014">
    <property type="protein sequence ID" value="OGZ43484.1"/>
    <property type="molecule type" value="Genomic_DNA"/>
</dbReference>
<dbReference type="InterPro" id="IPR050194">
    <property type="entry name" value="Glycosyltransferase_grp1"/>
</dbReference>
<dbReference type="SUPFAM" id="SSF53756">
    <property type="entry name" value="UDP-Glycosyltransferase/glycogen phosphorylase"/>
    <property type="match status" value="1"/>
</dbReference>
<dbReference type="Pfam" id="PF00534">
    <property type="entry name" value="Glycos_transf_1"/>
    <property type="match status" value="1"/>
</dbReference>
<gene>
    <name evidence="3" type="ORF">A2719_03955</name>
</gene>
<evidence type="ECO:0000313" key="3">
    <source>
        <dbReference type="EMBL" id="OGZ43484.1"/>
    </source>
</evidence>
<feature type="domain" description="Glycosyl transferase family 1" evidence="1">
    <location>
        <begin position="204"/>
        <end position="354"/>
    </location>
</feature>
<dbReference type="Gene3D" id="3.40.50.2000">
    <property type="entry name" value="Glycogen Phosphorylase B"/>
    <property type="match status" value="2"/>
</dbReference>
<dbReference type="PANTHER" id="PTHR45947:SF3">
    <property type="entry name" value="SULFOQUINOVOSYL TRANSFERASE SQD2"/>
    <property type="match status" value="1"/>
</dbReference>
<reference evidence="3 4" key="1">
    <citation type="journal article" date="2016" name="Nat. Commun.">
        <title>Thousands of microbial genomes shed light on interconnected biogeochemical processes in an aquifer system.</title>
        <authorList>
            <person name="Anantharaman K."/>
            <person name="Brown C.T."/>
            <person name="Hug L.A."/>
            <person name="Sharon I."/>
            <person name="Castelle C.J."/>
            <person name="Probst A.J."/>
            <person name="Thomas B.C."/>
            <person name="Singh A."/>
            <person name="Wilkins M.J."/>
            <person name="Karaoz U."/>
            <person name="Brodie E.L."/>
            <person name="Williams K.H."/>
            <person name="Hubbard S.S."/>
            <person name="Banfield J.F."/>
        </authorList>
    </citation>
    <scope>NUCLEOTIDE SEQUENCE [LARGE SCALE GENOMIC DNA]</scope>
</reference>
<comment type="caution">
    <text evidence="3">The sequence shown here is derived from an EMBL/GenBank/DDBJ whole genome shotgun (WGS) entry which is preliminary data.</text>
</comment>
<evidence type="ECO:0000313" key="4">
    <source>
        <dbReference type="Proteomes" id="UP000177480"/>
    </source>
</evidence>
<dbReference type="AlphaFoldDB" id="A0A1G2FZH0"/>
<feature type="domain" description="Glycosyltransferase subfamily 4-like N-terminal" evidence="2">
    <location>
        <begin position="22"/>
        <end position="185"/>
    </location>
</feature>
<organism evidence="3 4">
    <name type="scientific">Candidatus Ryanbacteria bacterium RIFCSPHIGHO2_01_FULL_45_22</name>
    <dbReference type="NCBI Taxonomy" id="1802114"/>
    <lineage>
        <taxon>Bacteria</taxon>
        <taxon>Candidatus Ryaniibacteriota</taxon>
    </lineage>
</organism>
<proteinExistence type="predicted"/>
<accession>A0A1G2FZH0</accession>
<evidence type="ECO:0000259" key="2">
    <source>
        <dbReference type="Pfam" id="PF13439"/>
    </source>
</evidence>
<dbReference type="GO" id="GO:0016757">
    <property type="term" value="F:glycosyltransferase activity"/>
    <property type="evidence" value="ECO:0007669"/>
    <property type="project" value="InterPro"/>
</dbReference>
<dbReference type="InterPro" id="IPR028098">
    <property type="entry name" value="Glyco_trans_4-like_N"/>
</dbReference>
<name>A0A1G2FZH0_9BACT</name>
<evidence type="ECO:0008006" key="5">
    <source>
        <dbReference type="Google" id="ProtNLM"/>
    </source>
</evidence>
<dbReference type="STRING" id="1802114.A2719_03955"/>
<dbReference type="Proteomes" id="UP000177480">
    <property type="component" value="Unassembled WGS sequence"/>
</dbReference>
<dbReference type="Pfam" id="PF13439">
    <property type="entry name" value="Glyco_transf_4"/>
    <property type="match status" value="1"/>
</dbReference>
<dbReference type="InterPro" id="IPR001296">
    <property type="entry name" value="Glyco_trans_1"/>
</dbReference>